<organism evidence="15 16">
    <name type="scientific">Vineibacter terrae</name>
    <dbReference type="NCBI Taxonomy" id="2586908"/>
    <lineage>
        <taxon>Bacteria</taxon>
        <taxon>Pseudomonadati</taxon>
        <taxon>Pseudomonadota</taxon>
        <taxon>Alphaproteobacteria</taxon>
        <taxon>Hyphomicrobiales</taxon>
        <taxon>Vineibacter</taxon>
    </lineage>
</organism>
<accession>A0A5C8PQ63</accession>
<feature type="transmembrane region" description="Helical" evidence="14">
    <location>
        <begin position="330"/>
        <end position="347"/>
    </location>
</feature>
<comment type="subcellular location">
    <subcellularLocation>
        <location evidence="1">Cell membrane</location>
        <topology evidence="1">Multi-pass membrane protein</topology>
    </subcellularLocation>
</comment>
<dbReference type="Proteomes" id="UP000321638">
    <property type="component" value="Unassembled WGS sequence"/>
</dbReference>
<dbReference type="EMBL" id="VDUZ01000009">
    <property type="protein sequence ID" value="TXL77068.1"/>
    <property type="molecule type" value="Genomic_DNA"/>
</dbReference>
<keyword evidence="6 13" id="KW-0808">Transferase</keyword>
<dbReference type="PANTHER" id="PTHR13285">
    <property type="entry name" value="ACYLTRANSFERASE"/>
    <property type="match status" value="1"/>
</dbReference>
<dbReference type="GO" id="GO:0042121">
    <property type="term" value="P:alginic acid biosynthetic process"/>
    <property type="evidence" value="ECO:0007669"/>
    <property type="project" value="UniProtKB-KW"/>
</dbReference>
<feature type="transmembrane region" description="Helical" evidence="14">
    <location>
        <begin position="359"/>
        <end position="377"/>
    </location>
</feature>
<evidence type="ECO:0000256" key="10">
    <source>
        <dbReference type="ARBA" id="ARBA00023136"/>
    </source>
</evidence>
<evidence type="ECO:0000256" key="11">
    <source>
        <dbReference type="ARBA" id="ARBA00023315"/>
    </source>
</evidence>
<keyword evidence="11 13" id="KW-0012">Acyltransferase</keyword>
<keyword evidence="10 13" id="KW-0472">Membrane</keyword>
<sequence>MLFSAPEFFAFFTIYLLLHLAIPARHRLILVIIGSTIFYGWWNWRYVWIPHVLMLVAYLGVLWMEAAAAAPDRKRRMIAVTALLLLPLAFVKYTDFIYADVLGPVFGWSGKLLNIALPLGISFVTFTLIAYVVDVYRRKYPVERRAGLLAGLVLFFPHLIAGPILRPHELMPQLAKPRPARRAFGRRLVFGLAVFTLGLFKKLVLADQLADVVDHVYKTTAGLTAVDYLLAIYGFSLQIYCDFSGYTDMAIGVALMIGVRLPTNFRQPYTSASIVEFWRRWHITLSTWLRDYLYIPLGGNRDGRARQLLNLMITMLLGGLWHGANWTFVLWGAMHGGAIALVHALRWSPLYGAIRRVPAWIWLLITFHFVTWVWVPFRAPDMSTAARVALGPFTAPLGDWETALRLHAFPIALLAVFLLTHGWDNHRAIHRAARRLPQAVFWPLIALVWALAITLSQGSSKKFVYFDF</sequence>
<evidence type="ECO:0000256" key="9">
    <source>
        <dbReference type="ARBA" id="ARBA00022989"/>
    </source>
</evidence>
<feature type="transmembrane region" description="Helical" evidence="14">
    <location>
        <begin position="47"/>
        <end position="64"/>
    </location>
</feature>
<evidence type="ECO:0000313" key="15">
    <source>
        <dbReference type="EMBL" id="TXL77068.1"/>
    </source>
</evidence>
<dbReference type="InterPro" id="IPR028362">
    <property type="entry name" value="AlgI"/>
</dbReference>
<evidence type="ECO:0000256" key="3">
    <source>
        <dbReference type="ARBA" id="ARBA00010323"/>
    </source>
</evidence>
<dbReference type="OrthoDB" id="139172at2"/>
<comment type="caution">
    <text evidence="15">The sequence shown here is derived from an EMBL/GenBank/DDBJ whole genome shotgun (WGS) entry which is preliminary data.</text>
</comment>
<evidence type="ECO:0000256" key="8">
    <source>
        <dbReference type="ARBA" id="ARBA00022841"/>
    </source>
</evidence>
<proteinExistence type="inferred from homology"/>
<feature type="transmembrane region" description="Helical" evidence="14">
    <location>
        <begin position="145"/>
        <end position="164"/>
    </location>
</feature>
<comment type="similarity">
    <text evidence="3 13">Belongs to the membrane-bound acyltransferase family.</text>
</comment>
<feature type="transmembrane region" description="Helical" evidence="14">
    <location>
        <begin position="113"/>
        <end position="133"/>
    </location>
</feature>
<dbReference type="Pfam" id="PF03062">
    <property type="entry name" value="MBOAT"/>
    <property type="match status" value="1"/>
</dbReference>
<keyword evidence="8" id="KW-0016">Alginate biosynthesis</keyword>
<dbReference type="PIRSF" id="PIRSF500217">
    <property type="entry name" value="AlgI"/>
    <property type="match status" value="1"/>
</dbReference>
<evidence type="ECO:0000313" key="16">
    <source>
        <dbReference type="Proteomes" id="UP000321638"/>
    </source>
</evidence>
<evidence type="ECO:0000256" key="14">
    <source>
        <dbReference type="SAM" id="Phobius"/>
    </source>
</evidence>
<feature type="transmembrane region" description="Helical" evidence="14">
    <location>
        <begin position="184"/>
        <end position="200"/>
    </location>
</feature>
<reference evidence="15 16" key="1">
    <citation type="submission" date="2019-06" db="EMBL/GenBank/DDBJ databases">
        <title>New taxonomy in bacterial strain CC-CFT640, isolated from vineyard.</title>
        <authorList>
            <person name="Lin S.-Y."/>
            <person name="Tsai C.-F."/>
            <person name="Young C.-C."/>
        </authorList>
    </citation>
    <scope>NUCLEOTIDE SEQUENCE [LARGE SCALE GENOMIC DNA]</scope>
    <source>
        <strain evidence="15 16">CC-CFT640</strain>
    </source>
</reference>
<gene>
    <name evidence="15" type="ORF">FHP25_09870</name>
</gene>
<feature type="transmembrane region" description="Helical" evidence="14">
    <location>
        <begin position="76"/>
        <end position="93"/>
    </location>
</feature>
<keyword evidence="16" id="KW-1185">Reference proteome</keyword>
<evidence type="ECO:0000256" key="13">
    <source>
        <dbReference type="PIRNR" id="PIRNR016636"/>
    </source>
</evidence>
<comment type="pathway">
    <text evidence="2">Glycan biosynthesis; alginate biosynthesis.</text>
</comment>
<keyword evidence="5 13" id="KW-1003">Cell membrane</keyword>
<keyword evidence="7 14" id="KW-0812">Transmembrane</keyword>
<dbReference type="PANTHER" id="PTHR13285:SF23">
    <property type="entry name" value="TEICHOIC ACID D-ALANYLTRANSFERASE"/>
    <property type="match status" value="1"/>
</dbReference>
<dbReference type="GO" id="GO:0016746">
    <property type="term" value="F:acyltransferase activity"/>
    <property type="evidence" value="ECO:0007669"/>
    <property type="project" value="UniProtKB-KW"/>
</dbReference>
<evidence type="ECO:0000256" key="1">
    <source>
        <dbReference type="ARBA" id="ARBA00004651"/>
    </source>
</evidence>
<dbReference type="InterPro" id="IPR004299">
    <property type="entry name" value="MBOAT_fam"/>
</dbReference>
<evidence type="ECO:0000256" key="4">
    <source>
        <dbReference type="ARBA" id="ARBA00016084"/>
    </source>
</evidence>
<dbReference type="GO" id="GO:0005886">
    <property type="term" value="C:plasma membrane"/>
    <property type="evidence" value="ECO:0007669"/>
    <property type="project" value="UniProtKB-SubCell"/>
</dbReference>
<evidence type="ECO:0000256" key="12">
    <source>
        <dbReference type="ARBA" id="ARBA00031030"/>
    </source>
</evidence>
<feature type="transmembrane region" description="Helical" evidence="14">
    <location>
        <begin position="440"/>
        <end position="458"/>
    </location>
</feature>
<dbReference type="AlphaFoldDB" id="A0A5C8PQ63"/>
<evidence type="ECO:0000256" key="6">
    <source>
        <dbReference type="ARBA" id="ARBA00022679"/>
    </source>
</evidence>
<protein>
    <recommendedName>
        <fullName evidence="4">Probable alginate O-acetylase AlgI</fullName>
    </recommendedName>
    <alternativeName>
        <fullName evidence="12">Alginate biosynthesis protein AlgI</fullName>
    </alternativeName>
</protein>
<dbReference type="InterPro" id="IPR024194">
    <property type="entry name" value="Ac/AlaTfrase_AlgI/DltB"/>
</dbReference>
<dbReference type="InterPro" id="IPR051085">
    <property type="entry name" value="MB_O-acyltransferase"/>
</dbReference>
<keyword evidence="9 14" id="KW-1133">Transmembrane helix</keyword>
<evidence type="ECO:0000256" key="7">
    <source>
        <dbReference type="ARBA" id="ARBA00022692"/>
    </source>
</evidence>
<evidence type="ECO:0000256" key="5">
    <source>
        <dbReference type="ARBA" id="ARBA00022475"/>
    </source>
</evidence>
<name>A0A5C8PQ63_9HYPH</name>
<dbReference type="RefSeq" id="WP_147846768.1">
    <property type="nucleotide sequence ID" value="NZ_VDUZ01000009.1"/>
</dbReference>
<feature type="transmembrane region" description="Helical" evidence="14">
    <location>
        <begin position="402"/>
        <end position="419"/>
    </location>
</feature>
<dbReference type="PIRSF" id="PIRSF016636">
    <property type="entry name" value="AlgI_DltB"/>
    <property type="match status" value="1"/>
</dbReference>
<evidence type="ECO:0000256" key="2">
    <source>
        <dbReference type="ARBA" id="ARBA00005182"/>
    </source>
</evidence>